<feature type="domain" description="CBM3" evidence="7">
    <location>
        <begin position="471"/>
        <end position="630"/>
    </location>
</feature>
<evidence type="ECO:0000256" key="4">
    <source>
        <dbReference type="ARBA" id="ARBA00023295"/>
    </source>
</evidence>
<keyword evidence="9" id="KW-1185">Reference proteome</keyword>
<dbReference type="InterPro" id="IPR001701">
    <property type="entry name" value="Glyco_hydro_9"/>
</dbReference>
<sequence length="722" mass="80525">MKKNLRNLLLIFLGLQGTQVVAQHNYGEALQKSILFYESQQSGVLPDWNRISWRSNAGVNDGQDVGLDLTGGWFDAGDHIKFGFPMAFSVTALNWGFLEYKDGYDAVNQTEHYKRNIKWVTDYFIKCHPSKFEFYAQVSKKGQDHNFWMPAEMIDVHPQYGQRESYKLDVDHPGTEVVCETAAALASASIIFKDSDPTYSATLLQHAKDLYEFGETYKGKYTEEGGIPAVGTYSSGGYEDELSWGALWLYKATGDNTYLQKAEAAYGEPDYLWSFVWDDKRYGNMVLLAQLTGKQQYIDNTERHLQFWIDNGNGITYSPGGQAHLTQWGSLRHSMNAALTALIFSDTVDTPNKQEYHDFAVDQVNYALGDNPNNRSLVTGYGVNPPTKPHHRGQHSSWIRSESIPEESRHTLWGALMGGPGNPDDVFVENRSDFQANEVACDYNACYQGVLARMVMEFGGTALDNFPQEEQANTEFLNETKINSESGRFTELAIWLNNRSAWPARIPGSLTARYFIDITEGINAGYTPSDYEIIARGNGGATGGLQAWDVDNNIYFVEVAIDNDNMPFPGGQGEHRKEIQVRVSVPNNASDSSWDPTNDYSYEDLSNTLIESEKVPIYADGILVWGTEPSRSLSVTDFNTLGLQLFPNPAKNVVYISGDITKIQNSTVVISGITGNIIKSITVSDVATDRISIPTWNLSSGMYFVSLTSNTGAKATTKFMKN</sequence>
<dbReference type="GO" id="GO:0004553">
    <property type="term" value="F:hydrolase activity, hydrolyzing O-glycosyl compounds"/>
    <property type="evidence" value="ECO:0007669"/>
    <property type="project" value="InterPro"/>
</dbReference>
<evidence type="ECO:0000256" key="1">
    <source>
        <dbReference type="ARBA" id="ARBA00022729"/>
    </source>
</evidence>
<dbReference type="PANTHER" id="PTHR22298">
    <property type="entry name" value="ENDO-1,4-BETA-GLUCANASE"/>
    <property type="match status" value="1"/>
</dbReference>
<dbReference type="Pfam" id="PF00759">
    <property type="entry name" value="Glyco_hydro_9"/>
    <property type="match status" value="1"/>
</dbReference>
<evidence type="ECO:0000313" key="8">
    <source>
        <dbReference type="EMBL" id="SEL80718.1"/>
    </source>
</evidence>
<keyword evidence="1 6" id="KW-0732">Signal</keyword>
<protein>
    <submittedName>
        <fullName evidence="8">Endoglucanase</fullName>
    </submittedName>
</protein>
<dbReference type="SUPFAM" id="SSF49384">
    <property type="entry name" value="Carbohydrate-binding domain"/>
    <property type="match status" value="1"/>
</dbReference>
<dbReference type="InterPro" id="IPR008965">
    <property type="entry name" value="CBM2/CBM3_carb-bd_dom_sf"/>
</dbReference>
<keyword evidence="5" id="KW-0624">Polysaccharide degradation</keyword>
<dbReference type="InterPro" id="IPR012341">
    <property type="entry name" value="6hp_glycosidase-like_sf"/>
</dbReference>
<feature type="signal peptide" evidence="6">
    <location>
        <begin position="1"/>
        <end position="22"/>
    </location>
</feature>
<dbReference type="Gene3D" id="1.50.10.10">
    <property type="match status" value="1"/>
</dbReference>
<dbReference type="SMART" id="SM01067">
    <property type="entry name" value="CBM_3"/>
    <property type="match status" value="1"/>
</dbReference>
<proteinExistence type="predicted"/>
<organism evidence="8 9">
    <name type="scientific">Aquimarina amphilecti</name>
    <dbReference type="NCBI Taxonomy" id="1038014"/>
    <lineage>
        <taxon>Bacteria</taxon>
        <taxon>Pseudomonadati</taxon>
        <taxon>Bacteroidota</taxon>
        <taxon>Flavobacteriia</taxon>
        <taxon>Flavobacteriales</taxon>
        <taxon>Flavobacteriaceae</taxon>
        <taxon>Aquimarina</taxon>
    </lineage>
</organism>
<dbReference type="EMBL" id="FOAB01000006">
    <property type="protein sequence ID" value="SEL80718.1"/>
    <property type="molecule type" value="Genomic_DNA"/>
</dbReference>
<dbReference type="Pfam" id="PF00942">
    <property type="entry name" value="CBM_3"/>
    <property type="match status" value="1"/>
</dbReference>
<feature type="chain" id="PRO_5018657094" evidence="6">
    <location>
        <begin position="23"/>
        <end position="722"/>
    </location>
</feature>
<dbReference type="PROSITE" id="PS51172">
    <property type="entry name" value="CBM3"/>
    <property type="match status" value="1"/>
</dbReference>
<accession>A0A1H7T7L6</accession>
<gene>
    <name evidence="8" type="ORF">SAMN04487910_3315</name>
</gene>
<dbReference type="InterPro" id="IPR026444">
    <property type="entry name" value="Secre_tail"/>
</dbReference>
<dbReference type="NCBIfam" id="TIGR04183">
    <property type="entry name" value="Por_Secre_tail"/>
    <property type="match status" value="1"/>
</dbReference>
<dbReference type="GO" id="GO:0000272">
    <property type="term" value="P:polysaccharide catabolic process"/>
    <property type="evidence" value="ECO:0007669"/>
    <property type="project" value="UniProtKB-KW"/>
</dbReference>
<dbReference type="SUPFAM" id="SSF48208">
    <property type="entry name" value="Six-hairpin glycosidases"/>
    <property type="match status" value="1"/>
</dbReference>
<dbReference type="InterPro" id="IPR036966">
    <property type="entry name" value="CBM3_sf"/>
</dbReference>
<evidence type="ECO:0000259" key="7">
    <source>
        <dbReference type="PROSITE" id="PS51172"/>
    </source>
</evidence>
<keyword evidence="3" id="KW-0119">Carbohydrate metabolism</keyword>
<dbReference type="GO" id="GO:0030248">
    <property type="term" value="F:cellulose binding"/>
    <property type="evidence" value="ECO:0007669"/>
    <property type="project" value="InterPro"/>
</dbReference>
<dbReference type="InterPro" id="IPR001956">
    <property type="entry name" value="CBM3"/>
</dbReference>
<keyword evidence="4" id="KW-0326">Glycosidase</keyword>
<dbReference type="RefSeq" id="WP_170837101.1">
    <property type="nucleotide sequence ID" value="NZ_FOAB01000006.1"/>
</dbReference>
<dbReference type="Gene3D" id="2.60.40.710">
    <property type="entry name" value="Endoglucanase-like"/>
    <property type="match status" value="1"/>
</dbReference>
<dbReference type="Pfam" id="PF18962">
    <property type="entry name" value="Por_Secre_tail"/>
    <property type="match status" value="1"/>
</dbReference>
<evidence type="ECO:0000256" key="5">
    <source>
        <dbReference type="ARBA" id="ARBA00023326"/>
    </source>
</evidence>
<dbReference type="STRING" id="1038014.SAMN04487910_3315"/>
<evidence type="ECO:0000256" key="3">
    <source>
        <dbReference type="ARBA" id="ARBA00023277"/>
    </source>
</evidence>
<evidence type="ECO:0000256" key="2">
    <source>
        <dbReference type="ARBA" id="ARBA00022801"/>
    </source>
</evidence>
<dbReference type="InterPro" id="IPR008928">
    <property type="entry name" value="6-hairpin_glycosidase_sf"/>
</dbReference>
<reference evidence="9" key="1">
    <citation type="submission" date="2016-10" db="EMBL/GenBank/DDBJ databases">
        <authorList>
            <person name="Varghese N."/>
            <person name="Submissions S."/>
        </authorList>
    </citation>
    <scope>NUCLEOTIDE SEQUENCE [LARGE SCALE GENOMIC DNA]</scope>
    <source>
        <strain evidence="9">DSM 25232 / NCIMB 14723 / 92V</strain>
    </source>
</reference>
<name>A0A1H7T7L6_AQUAM</name>
<evidence type="ECO:0000256" key="6">
    <source>
        <dbReference type="SAM" id="SignalP"/>
    </source>
</evidence>
<keyword evidence="2" id="KW-0378">Hydrolase</keyword>
<evidence type="ECO:0000313" key="9">
    <source>
        <dbReference type="Proteomes" id="UP000198521"/>
    </source>
</evidence>
<dbReference type="AlphaFoldDB" id="A0A1H7T7L6"/>
<dbReference type="Proteomes" id="UP000198521">
    <property type="component" value="Unassembled WGS sequence"/>
</dbReference>